<reference evidence="4" key="2">
    <citation type="submission" date="2020-11" db="EMBL/GenBank/DDBJ databases">
        <authorList>
            <person name="Cecchin M."/>
            <person name="Marcolungo L."/>
            <person name="Rossato M."/>
            <person name="Girolomoni L."/>
            <person name="Cosentino E."/>
            <person name="Cuine S."/>
            <person name="Li-Beisson Y."/>
            <person name="Delledonne M."/>
            <person name="Ballottari M."/>
        </authorList>
    </citation>
    <scope>NUCLEOTIDE SEQUENCE</scope>
    <source>
        <strain evidence="4">211/11P</strain>
        <tissue evidence="4">Whole cell</tissue>
    </source>
</reference>
<dbReference type="EC" id="3.1.-.-" evidence="1"/>
<organism evidence="4 5">
    <name type="scientific">Chlorella vulgaris</name>
    <name type="common">Green alga</name>
    <dbReference type="NCBI Taxonomy" id="3077"/>
    <lineage>
        <taxon>Eukaryota</taxon>
        <taxon>Viridiplantae</taxon>
        <taxon>Chlorophyta</taxon>
        <taxon>core chlorophytes</taxon>
        <taxon>Trebouxiophyceae</taxon>
        <taxon>Chlorellales</taxon>
        <taxon>Chlorellaceae</taxon>
        <taxon>Chlorella clade</taxon>
        <taxon>Chlorella</taxon>
    </lineage>
</organism>
<feature type="compositionally biased region" description="Low complexity" evidence="2">
    <location>
        <begin position="164"/>
        <end position="182"/>
    </location>
</feature>
<gene>
    <name evidence="4" type="ORF">D9Q98_005505</name>
</gene>
<sequence length="268" mass="28816">MVANLWAKGFAAEVLPMAVSDWTPTIFRGDSFEWYLERLDAVLQACYAKHGRVALVGHSAGGWIARILLGSEPYQGVRYGRSSMVHTLLTLGSPHQSIEAYPFGRVQEALTGPNLDHLAAGVRGSSLQFTNHFYPTADSLGGGVRVVCACGNAVRGRLLWATDGSPSSSSPNPSSSSGSIEAGSSITRLDQYFAYESYKCNCGHGEVDGDGVTPLSIAFLAGAEQLVLPGVWHNPRRKPGQIWYGDAAAMEPWLQYLHVPQGSEWSSS</sequence>
<dbReference type="SUPFAM" id="SSF53474">
    <property type="entry name" value="alpha/beta-Hydrolases"/>
    <property type="match status" value="1"/>
</dbReference>
<proteinExistence type="inferred from homology"/>
<dbReference type="GO" id="GO:0016788">
    <property type="term" value="F:hydrolase activity, acting on ester bonds"/>
    <property type="evidence" value="ECO:0007669"/>
    <property type="project" value="InterPro"/>
</dbReference>
<dbReference type="OrthoDB" id="348976at2759"/>
<evidence type="ECO:0000256" key="2">
    <source>
        <dbReference type="SAM" id="MobiDB-lite"/>
    </source>
</evidence>
<name>A0A9D4TM99_CHLVU</name>
<comment type="function">
    <text evidence="1">Involved in inositol deacylation of GPI-anchored proteins which plays important roles in the quality control and ER-associated degradation of GPI-anchored proteins.</text>
</comment>
<keyword evidence="1" id="KW-0472">Membrane</keyword>
<dbReference type="Proteomes" id="UP001055712">
    <property type="component" value="Unassembled WGS sequence"/>
</dbReference>
<comment type="similarity">
    <text evidence="1">Belongs to the GPI inositol-deacylase family.</text>
</comment>
<dbReference type="Gene3D" id="3.40.50.1820">
    <property type="entry name" value="alpha/beta hydrolase"/>
    <property type="match status" value="1"/>
</dbReference>
<evidence type="ECO:0000259" key="3">
    <source>
        <dbReference type="Pfam" id="PF07819"/>
    </source>
</evidence>
<dbReference type="GO" id="GO:0005789">
    <property type="term" value="C:endoplasmic reticulum membrane"/>
    <property type="evidence" value="ECO:0007669"/>
    <property type="project" value="UniProtKB-SubCell"/>
</dbReference>
<feature type="domain" description="GPI inositol-deacylase PGAP1-like alpha/beta" evidence="3">
    <location>
        <begin position="48"/>
        <end position="97"/>
    </location>
</feature>
<dbReference type="EMBL" id="SIDB01000008">
    <property type="protein sequence ID" value="KAI3429410.1"/>
    <property type="molecule type" value="Genomic_DNA"/>
</dbReference>
<reference evidence="4" key="1">
    <citation type="journal article" date="2019" name="Plant J.">
        <title>Chlorella vulgaris genome assembly and annotation reveals the molecular basis for metabolic acclimation to high light conditions.</title>
        <authorList>
            <person name="Cecchin M."/>
            <person name="Marcolungo L."/>
            <person name="Rossato M."/>
            <person name="Girolomoni L."/>
            <person name="Cosentino E."/>
            <person name="Cuine S."/>
            <person name="Li-Beisson Y."/>
            <person name="Delledonne M."/>
            <person name="Ballottari M."/>
        </authorList>
    </citation>
    <scope>NUCLEOTIDE SEQUENCE</scope>
    <source>
        <strain evidence="4">211/11P</strain>
    </source>
</reference>
<accession>A0A9D4TM99</accession>
<evidence type="ECO:0000313" key="5">
    <source>
        <dbReference type="Proteomes" id="UP001055712"/>
    </source>
</evidence>
<dbReference type="InterPro" id="IPR012908">
    <property type="entry name" value="PGAP1-ab_dom-like"/>
</dbReference>
<feature type="region of interest" description="Disordered" evidence="2">
    <location>
        <begin position="162"/>
        <end position="182"/>
    </location>
</feature>
<evidence type="ECO:0000313" key="4">
    <source>
        <dbReference type="EMBL" id="KAI3429410.1"/>
    </source>
</evidence>
<evidence type="ECO:0000256" key="1">
    <source>
        <dbReference type="RuleBase" id="RU365011"/>
    </source>
</evidence>
<dbReference type="Pfam" id="PF07819">
    <property type="entry name" value="PGAP1"/>
    <property type="match status" value="1"/>
</dbReference>
<dbReference type="GO" id="GO:0015031">
    <property type="term" value="P:protein transport"/>
    <property type="evidence" value="ECO:0007669"/>
    <property type="project" value="UniProtKB-KW"/>
</dbReference>
<dbReference type="InterPro" id="IPR029058">
    <property type="entry name" value="AB_hydrolase_fold"/>
</dbReference>
<protein>
    <recommendedName>
        <fullName evidence="1">GPI inositol-deacylase</fullName>
        <ecNumber evidence="1">3.1.-.-</ecNumber>
    </recommendedName>
</protein>
<comment type="caution">
    <text evidence="4">The sequence shown here is derived from an EMBL/GenBank/DDBJ whole genome shotgun (WGS) entry which is preliminary data.</text>
</comment>
<comment type="subcellular location">
    <subcellularLocation>
        <location evidence="1">Endoplasmic reticulum membrane</location>
    </subcellularLocation>
</comment>
<keyword evidence="1" id="KW-0256">Endoplasmic reticulum</keyword>
<dbReference type="AlphaFoldDB" id="A0A9D4TM99"/>
<keyword evidence="1" id="KW-0813">Transport</keyword>
<dbReference type="PANTHER" id="PTHR47909:SF2">
    <property type="entry name" value="GPI INOSITOL-DEACYLASE"/>
    <property type="match status" value="1"/>
</dbReference>
<dbReference type="PANTHER" id="PTHR47909">
    <property type="entry name" value="ALPHA/BETA-HYDROLASES SUPERFAMILY PROTEIN"/>
    <property type="match status" value="1"/>
</dbReference>
<keyword evidence="5" id="KW-1185">Reference proteome</keyword>
<keyword evidence="1" id="KW-0378">Hydrolase</keyword>
<keyword evidence="1" id="KW-0653">Protein transport</keyword>